<dbReference type="InterPro" id="IPR036980">
    <property type="entry name" value="RNase_P/MRP_Rpp29_sf"/>
</dbReference>
<dbReference type="GO" id="GO:0001682">
    <property type="term" value="P:tRNA 5'-leader removal"/>
    <property type="evidence" value="ECO:0007669"/>
    <property type="project" value="InterPro"/>
</dbReference>
<dbReference type="InterPro" id="IPR002730">
    <property type="entry name" value="Rpp29/RNP1"/>
</dbReference>
<evidence type="ECO:0000256" key="2">
    <source>
        <dbReference type="ARBA" id="ARBA00006181"/>
    </source>
</evidence>
<keyword evidence="8" id="KW-0539">Nucleus</keyword>
<sequence length="285" mass="32952">MRTFNIRPGQSASESDLRILEFYHDMTWQWQDIPGEGPALLCNTMTTSKLHIAEELLQRAHSPDTALQLFTERIKQKPLFLRPTSPTPADNRSRRRLHRLRKKEYFLRKQKPKPLSAREKRASGIYKLPPDECKYEIFQGLHKMWVDYMLDVLDLKDRRAGSSAPITPLSHGSKLASADFHGAQVEVVRSQCSSRVGLKGIVVRDTKFTFVVVTEKDELKTIPKEQSIFRFTVPLPLSTDRDTTEEDKSDGASEPLVFEIHGSQFRNRPVDRANKKFKWRNVDYL</sequence>
<evidence type="ECO:0000256" key="1">
    <source>
        <dbReference type="ARBA" id="ARBA00004123"/>
    </source>
</evidence>
<dbReference type="GO" id="GO:0016787">
    <property type="term" value="F:hydrolase activity"/>
    <property type="evidence" value="ECO:0007669"/>
    <property type="project" value="UniProtKB-KW"/>
</dbReference>
<evidence type="ECO:0000313" key="10">
    <source>
        <dbReference type="Proteomes" id="UP000184188"/>
    </source>
</evidence>
<accession>A0A1L9SUN8</accession>
<dbReference type="InterPro" id="IPR016848">
    <property type="entry name" value="RNase_P/MRP_Rpp29-subunit"/>
</dbReference>
<dbReference type="GeneID" id="34607624"/>
<dbReference type="PANTHER" id="PTHR13348:SF0">
    <property type="entry name" value="RIBONUCLEASE P PROTEIN SUBUNIT P29"/>
    <property type="match status" value="1"/>
</dbReference>
<dbReference type="HAMAP" id="MF_00754">
    <property type="entry name" value="RNase_P_1"/>
    <property type="match status" value="1"/>
</dbReference>
<protein>
    <recommendedName>
        <fullName evidence="8">Ribonuclease P protein subunit</fullName>
    </recommendedName>
</protein>
<comment type="similarity">
    <text evidence="2">Belongs to the eukaryotic/archaeal RNase P protein component 1 family.</text>
</comment>
<gene>
    <name evidence="9" type="ORF">ASPZODRAFT_11702</name>
</gene>
<proteinExistence type="inferred from homology"/>
<dbReference type="PIRSF" id="PIRSF027081">
    <property type="entry name" value="RNase_P/MRP_p29_subunit"/>
    <property type="match status" value="1"/>
</dbReference>
<keyword evidence="4 8" id="KW-0819">tRNA processing</keyword>
<keyword evidence="3" id="KW-0963">Cytoplasm</keyword>
<dbReference type="InterPro" id="IPR023538">
    <property type="entry name" value="RNP1"/>
</dbReference>
<dbReference type="AlphaFoldDB" id="A0A1L9SUN8"/>
<dbReference type="GO" id="GO:0000172">
    <property type="term" value="C:ribonuclease MRP complex"/>
    <property type="evidence" value="ECO:0007669"/>
    <property type="project" value="InterPro"/>
</dbReference>
<dbReference type="Pfam" id="PF01868">
    <property type="entry name" value="RNase_P-MRP_p29"/>
    <property type="match status" value="1"/>
</dbReference>
<keyword evidence="7" id="KW-0378">Hydrolase</keyword>
<dbReference type="SUPFAM" id="SSF101744">
    <property type="entry name" value="Rof/RNase P subunit-like"/>
    <property type="match status" value="1"/>
</dbReference>
<dbReference type="RefSeq" id="XP_022585366.1">
    <property type="nucleotide sequence ID" value="XM_022721159.1"/>
</dbReference>
<evidence type="ECO:0000313" key="9">
    <source>
        <dbReference type="EMBL" id="OJJ50856.1"/>
    </source>
</evidence>
<evidence type="ECO:0000256" key="8">
    <source>
        <dbReference type="PIRNR" id="PIRNR027081"/>
    </source>
</evidence>
<dbReference type="GO" id="GO:0033204">
    <property type="term" value="F:ribonuclease P RNA binding"/>
    <property type="evidence" value="ECO:0007669"/>
    <property type="project" value="InterPro"/>
</dbReference>
<evidence type="ECO:0000256" key="6">
    <source>
        <dbReference type="ARBA" id="ARBA00022759"/>
    </source>
</evidence>
<dbReference type="EMBL" id="KV878336">
    <property type="protein sequence ID" value="OJJ50856.1"/>
    <property type="molecule type" value="Genomic_DNA"/>
</dbReference>
<dbReference type="SMART" id="SM00538">
    <property type="entry name" value="POP4"/>
    <property type="match status" value="1"/>
</dbReference>
<name>A0A1L9SUN8_9EURO</name>
<dbReference type="PANTHER" id="PTHR13348">
    <property type="entry name" value="RIBONUCLEASE P SUBUNIT P29"/>
    <property type="match status" value="1"/>
</dbReference>
<keyword evidence="5" id="KW-0540">Nuclease</keyword>
<dbReference type="VEuPathDB" id="FungiDB:ASPZODRAFT_11702"/>
<evidence type="ECO:0000256" key="3">
    <source>
        <dbReference type="ARBA" id="ARBA00022490"/>
    </source>
</evidence>
<evidence type="ECO:0000256" key="4">
    <source>
        <dbReference type="ARBA" id="ARBA00022694"/>
    </source>
</evidence>
<organism evidence="9 10">
    <name type="scientific">Penicilliopsis zonata CBS 506.65</name>
    <dbReference type="NCBI Taxonomy" id="1073090"/>
    <lineage>
        <taxon>Eukaryota</taxon>
        <taxon>Fungi</taxon>
        <taxon>Dikarya</taxon>
        <taxon>Ascomycota</taxon>
        <taxon>Pezizomycotina</taxon>
        <taxon>Eurotiomycetes</taxon>
        <taxon>Eurotiomycetidae</taxon>
        <taxon>Eurotiales</taxon>
        <taxon>Aspergillaceae</taxon>
        <taxon>Penicilliopsis</taxon>
    </lineage>
</organism>
<dbReference type="Proteomes" id="UP000184188">
    <property type="component" value="Unassembled WGS sequence"/>
</dbReference>
<evidence type="ECO:0000256" key="5">
    <source>
        <dbReference type="ARBA" id="ARBA00022722"/>
    </source>
</evidence>
<keyword evidence="10" id="KW-1185">Reference proteome</keyword>
<keyword evidence="6" id="KW-0255">Endonuclease</keyword>
<evidence type="ECO:0000256" key="7">
    <source>
        <dbReference type="ARBA" id="ARBA00022801"/>
    </source>
</evidence>
<dbReference type="GO" id="GO:0005634">
    <property type="term" value="C:nucleus"/>
    <property type="evidence" value="ECO:0007669"/>
    <property type="project" value="UniProtKB-SubCell"/>
</dbReference>
<dbReference type="GO" id="GO:0006364">
    <property type="term" value="P:rRNA processing"/>
    <property type="evidence" value="ECO:0007669"/>
    <property type="project" value="TreeGrafter"/>
</dbReference>
<dbReference type="GO" id="GO:0004519">
    <property type="term" value="F:endonuclease activity"/>
    <property type="evidence" value="ECO:0007669"/>
    <property type="project" value="UniProtKB-KW"/>
</dbReference>
<dbReference type="FunFam" id="2.30.30.210:FF:000005">
    <property type="entry name" value="Ribonuclease P protein subunit"/>
    <property type="match status" value="1"/>
</dbReference>
<dbReference type="GO" id="GO:0030677">
    <property type="term" value="C:ribonuclease P complex"/>
    <property type="evidence" value="ECO:0007669"/>
    <property type="project" value="InterPro"/>
</dbReference>
<dbReference type="Gene3D" id="2.30.30.210">
    <property type="entry name" value="Ribonuclease P/MRP, subunit p29"/>
    <property type="match status" value="1"/>
</dbReference>
<dbReference type="InterPro" id="IPR023534">
    <property type="entry name" value="Rof/RNase_P-like"/>
</dbReference>
<reference evidence="10" key="1">
    <citation type="journal article" date="2017" name="Genome Biol.">
        <title>Comparative genomics reveals high biological diversity and specific adaptations in the industrially and medically important fungal genus Aspergillus.</title>
        <authorList>
            <person name="de Vries R.P."/>
            <person name="Riley R."/>
            <person name="Wiebenga A."/>
            <person name="Aguilar-Osorio G."/>
            <person name="Amillis S."/>
            <person name="Uchima C.A."/>
            <person name="Anderluh G."/>
            <person name="Asadollahi M."/>
            <person name="Askin M."/>
            <person name="Barry K."/>
            <person name="Battaglia E."/>
            <person name="Bayram O."/>
            <person name="Benocci T."/>
            <person name="Braus-Stromeyer S.A."/>
            <person name="Caldana C."/>
            <person name="Canovas D."/>
            <person name="Cerqueira G.C."/>
            <person name="Chen F."/>
            <person name="Chen W."/>
            <person name="Choi C."/>
            <person name="Clum A."/>
            <person name="Dos Santos R.A."/>
            <person name="Damasio A.R."/>
            <person name="Diallinas G."/>
            <person name="Emri T."/>
            <person name="Fekete E."/>
            <person name="Flipphi M."/>
            <person name="Freyberg S."/>
            <person name="Gallo A."/>
            <person name="Gournas C."/>
            <person name="Habgood R."/>
            <person name="Hainaut M."/>
            <person name="Harispe M.L."/>
            <person name="Henrissat B."/>
            <person name="Hilden K.S."/>
            <person name="Hope R."/>
            <person name="Hossain A."/>
            <person name="Karabika E."/>
            <person name="Karaffa L."/>
            <person name="Karanyi Z."/>
            <person name="Krasevec N."/>
            <person name="Kuo A."/>
            <person name="Kusch H."/>
            <person name="LaButti K."/>
            <person name="Lagendijk E.L."/>
            <person name="Lapidus A."/>
            <person name="Levasseur A."/>
            <person name="Lindquist E."/>
            <person name="Lipzen A."/>
            <person name="Logrieco A.F."/>
            <person name="MacCabe A."/>
            <person name="Maekelae M.R."/>
            <person name="Malavazi I."/>
            <person name="Melin P."/>
            <person name="Meyer V."/>
            <person name="Mielnichuk N."/>
            <person name="Miskei M."/>
            <person name="Molnar A.P."/>
            <person name="Mule G."/>
            <person name="Ngan C.Y."/>
            <person name="Orejas M."/>
            <person name="Orosz E."/>
            <person name="Ouedraogo J.P."/>
            <person name="Overkamp K.M."/>
            <person name="Park H.-S."/>
            <person name="Perrone G."/>
            <person name="Piumi F."/>
            <person name="Punt P.J."/>
            <person name="Ram A.F."/>
            <person name="Ramon A."/>
            <person name="Rauscher S."/>
            <person name="Record E."/>
            <person name="Riano-Pachon D.M."/>
            <person name="Robert V."/>
            <person name="Roehrig J."/>
            <person name="Ruller R."/>
            <person name="Salamov A."/>
            <person name="Salih N.S."/>
            <person name="Samson R.A."/>
            <person name="Sandor E."/>
            <person name="Sanguinetti M."/>
            <person name="Schuetze T."/>
            <person name="Sepcic K."/>
            <person name="Shelest E."/>
            <person name="Sherlock G."/>
            <person name="Sophianopoulou V."/>
            <person name="Squina F.M."/>
            <person name="Sun H."/>
            <person name="Susca A."/>
            <person name="Todd R.B."/>
            <person name="Tsang A."/>
            <person name="Unkles S.E."/>
            <person name="van de Wiele N."/>
            <person name="van Rossen-Uffink D."/>
            <person name="Oliveira J.V."/>
            <person name="Vesth T.C."/>
            <person name="Visser J."/>
            <person name="Yu J.-H."/>
            <person name="Zhou M."/>
            <person name="Andersen M.R."/>
            <person name="Archer D.B."/>
            <person name="Baker S.E."/>
            <person name="Benoit I."/>
            <person name="Brakhage A.A."/>
            <person name="Braus G.H."/>
            <person name="Fischer R."/>
            <person name="Frisvad J.C."/>
            <person name="Goldman G.H."/>
            <person name="Houbraken J."/>
            <person name="Oakley B."/>
            <person name="Pocsi I."/>
            <person name="Scazzocchio C."/>
            <person name="Seiboth B."/>
            <person name="vanKuyk P.A."/>
            <person name="Wortman J."/>
            <person name="Dyer P.S."/>
            <person name="Grigoriev I.V."/>
        </authorList>
    </citation>
    <scope>NUCLEOTIDE SEQUENCE [LARGE SCALE GENOMIC DNA]</scope>
    <source>
        <strain evidence="10">CBS 506.65</strain>
    </source>
</reference>
<dbReference type="STRING" id="1073090.A0A1L9SUN8"/>
<comment type="subcellular location">
    <subcellularLocation>
        <location evidence="1">Nucleus</location>
    </subcellularLocation>
</comment>
<dbReference type="OrthoDB" id="124041at2759"/>